<feature type="domain" description="DUF883" evidence="1">
    <location>
        <begin position="50"/>
        <end position="76"/>
    </location>
</feature>
<comment type="caution">
    <text evidence="2">The sequence shown here is derived from an EMBL/GenBank/DDBJ whole genome shotgun (WGS) entry which is preliminary data.</text>
</comment>
<protein>
    <recommendedName>
        <fullName evidence="1">DUF883 domain-containing protein</fullName>
    </recommendedName>
</protein>
<evidence type="ECO:0000313" key="3">
    <source>
        <dbReference type="Proteomes" id="UP001160519"/>
    </source>
</evidence>
<dbReference type="InterPro" id="IPR043605">
    <property type="entry name" value="DUF883_C"/>
</dbReference>
<accession>A0AA43Q5V3</accession>
<evidence type="ECO:0000313" key="2">
    <source>
        <dbReference type="EMBL" id="MDI1230281.1"/>
    </source>
</evidence>
<dbReference type="Proteomes" id="UP001160519">
    <property type="component" value="Unassembled WGS sequence"/>
</dbReference>
<sequence length="76" mass="8383">MDITDKAVNLAHETFDKVASTTNRAAEVLGEKGEQLITVEQHMMKNCRGYVRDHPLTSLGITAAVGFVLGRLLSRR</sequence>
<name>A0AA43Q5V3_9GAMM</name>
<proteinExistence type="predicted"/>
<reference evidence="2" key="1">
    <citation type="submission" date="2023-01" db="EMBL/GenBank/DDBJ databases">
        <title>Biogeochemical cycle of methane in antarctic sediments.</title>
        <authorList>
            <person name="Roldan D.M."/>
            <person name="Menes R.J."/>
        </authorList>
    </citation>
    <scope>NUCLEOTIDE SEQUENCE [LARGE SCALE GENOMIC DNA]</scope>
    <source>
        <strain evidence="2">K-2018 MAG008</strain>
    </source>
</reference>
<evidence type="ECO:0000259" key="1">
    <source>
        <dbReference type="Pfam" id="PF19029"/>
    </source>
</evidence>
<dbReference type="AlphaFoldDB" id="A0AA43Q5V3"/>
<dbReference type="EMBL" id="JAQSDF010000007">
    <property type="protein sequence ID" value="MDI1230281.1"/>
    <property type="molecule type" value="Genomic_DNA"/>
</dbReference>
<keyword evidence="3" id="KW-1185">Reference proteome</keyword>
<dbReference type="Pfam" id="PF19029">
    <property type="entry name" value="DUF883_C"/>
    <property type="match status" value="1"/>
</dbReference>
<gene>
    <name evidence="2" type="ORF">PSU93_03915</name>
</gene>
<organism evidence="2 3">
    <name type="scientific">Candidatus Methylobacter titanis</name>
    <dbReference type="NCBI Taxonomy" id="3053457"/>
    <lineage>
        <taxon>Bacteria</taxon>
        <taxon>Pseudomonadati</taxon>
        <taxon>Pseudomonadota</taxon>
        <taxon>Gammaproteobacteria</taxon>
        <taxon>Methylococcales</taxon>
        <taxon>Methylococcaceae</taxon>
        <taxon>Methylobacter</taxon>
    </lineage>
</organism>